<evidence type="ECO:0000259" key="1">
    <source>
        <dbReference type="Pfam" id="PF08937"/>
    </source>
</evidence>
<dbReference type="Proteomes" id="UP000185781">
    <property type="component" value="Unassembled WGS sequence"/>
</dbReference>
<dbReference type="Pfam" id="PF08937">
    <property type="entry name" value="ThsB_TIR"/>
    <property type="match status" value="1"/>
</dbReference>
<dbReference type="RefSeq" id="WP_076390472.1">
    <property type="nucleotide sequence ID" value="NZ_FTOV01000001.1"/>
</dbReference>
<dbReference type="InterPro" id="IPR035897">
    <property type="entry name" value="Toll_tir_struct_dom_sf"/>
</dbReference>
<protein>
    <submittedName>
        <fullName evidence="2">MTH538 TIR-like domain</fullName>
    </submittedName>
</protein>
<feature type="domain" description="Thoeris protein ThsB TIR-like" evidence="1">
    <location>
        <begin position="6"/>
        <end position="105"/>
    </location>
</feature>
<evidence type="ECO:0000313" key="2">
    <source>
        <dbReference type="EMBL" id="SIS63944.1"/>
    </source>
</evidence>
<dbReference type="SUPFAM" id="SSF52200">
    <property type="entry name" value="Toll/Interleukin receptor TIR domain"/>
    <property type="match status" value="1"/>
</dbReference>
<dbReference type="Gene3D" id="3.40.50.10140">
    <property type="entry name" value="Toll/interleukin-1 receptor homology (TIR) domain"/>
    <property type="match status" value="1"/>
</dbReference>
<proteinExistence type="predicted"/>
<reference evidence="2 3" key="1">
    <citation type="submission" date="2017-01" db="EMBL/GenBank/DDBJ databases">
        <authorList>
            <person name="Mah S.A."/>
            <person name="Swanson W.J."/>
            <person name="Moy G.W."/>
            <person name="Vacquier V.D."/>
        </authorList>
    </citation>
    <scope>NUCLEOTIDE SEQUENCE [LARGE SCALE GENOMIC DNA]</scope>
    <source>
        <strain evidence="2 3">DSM 18014</strain>
    </source>
</reference>
<evidence type="ECO:0000313" key="3">
    <source>
        <dbReference type="Proteomes" id="UP000185781"/>
    </source>
</evidence>
<accession>A0A1N7KQV7</accession>
<gene>
    <name evidence="2" type="ORF">SAMN05421785_101670</name>
</gene>
<dbReference type="AlphaFoldDB" id="A0A1N7KQV7"/>
<dbReference type="OrthoDB" id="9798540at2"/>
<dbReference type="InterPro" id="IPR015032">
    <property type="entry name" value="ThsB__TIR-like_domain"/>
</dbReference>
<dbReference type="EMBL" id="FTOV01000001">
    <property type="protein sequence ID" value="SIS63944.1"/>
    <property type="molecule type" value="Genomic_DNA"/>
</dbReference>
<name>A0A1N7KQV7_9FLAO</name>
<dbReference type="STRING" id="373672.SAMN05421785_101670"/>
<sequence>MAKKTFISYKYDEAQELRNKILEKLGEDAKYYRGETSNSPDLSDNTTERIKEYLKDMIFSTSVTIVIISPRMILSKWIDWEIEYALHNYKRGDITSRSNGVIGVIMNINGSTDWLKIHSVNTHGLYKVQFRNEYLFPIISQNHYNSNPPLKHCNDCNTFDSLNGSYITMVDENEFLNYPEYYINNAYDKSKKLANYILKKER</sequence>
<organism evidence="2 3">
    <name type="scientific">Chryseobacterium gambrini</name>
    <dbReference type="NCBI Taxonomy" id="373672"/>
    <lineage>
        <taxon>Bacteria</taxon>
        <taxon>Pseudomonadati</taxon>
        <taxon>Bacteroidota</taxon>
        <taxon>Flavobacteriia</taxon>
        <taxon>Flavobacteriales</taxon>
        <taxon>Weeksellaceae</taxon>
        <taxon>Chryseobacterium group</taxon>
        <taxon>Chryseobacterium</taxon>
    </lineage>
</organism>